<dbReference type="PANTHER" id="PTHR13479">
    <property type="entry name" value="30S RIBOSOMAL PROTEIN S18"/>
    <property type="match status" value="1"/>
</dbReference>
<evidence type="ECO:0000256" key="4">
    <source>
        <dbReference type="RuleBase" id="RU003910"/>
    </source>
</evidence>
<dbReference type="GO" id="GO:0003735">
    <property type="term" value="F:structural constituent of ribosome"/>
    <property type="evidence" value="ECO:0007669"/>
    <property type="project" value="InterPro"/>
</dbReference>
<organism evidence="6">
    <name type="scientific">Coccolithus braarudii</name>
    <dbReference type="NCBI Taxonomy" id="221442"/>
    <lineage>
        <taxon>Eukaryota</taxon>
        <taxon>Haptista</taxon>
        <taxon>Haptophyta</taxon>
        <taxon>Prymnesiophyceae</taxon>
        <taxon>Coccolithales</taxon>
        <taxon>Coccolithaceae</taxon>
        <taxon>Coccolithus</taxon>
    </lineage>
</organism>
<dbReference type="GO" id="GO:0070181">
    <property type="term" value="F:small ribosomal subunit rRNA binding"/>
    <property type="evidence" value="ECO:0007669"/>
    <property type="project" value="TreeGrafter"/>
</dbReference>
<dbReference type="PRINTS" id="PR00974">
    <property type="entry name" value="RIBOSOMALS18"/>
</dbReference>
<dbReference type="EMBL" id="HBEY01026826">
    <property type="protein sequence ID" value="CAD8609315.1"/>
    <property type="molecule type" value="Transcribed_RNA"/>
</dbReference>
<evidence type="ECO:0000256" key="2">
    <source>
        <dbReference type="ARBA" id="ARBA00022980"/>
    </source>
</evidence>
<evidence type="ECO:0000313" key="6">
    <source>
        <dbReference type="EMBL" id="CAD8609315.1"/>
    </source>
</evidence>
<feature type="compositionally biased region" description="Basic and acidic residues" evidence="5">
    <location>
        <begin position="235"/>
        <end position="251"/>
    </location>
</feature>
<proteinExistence type="inferred from homology"/>
<dbReference type="AlphaFoldDB" id="A0A7S0LD58"/>
<dbReference type="PANTHER" id="PTHR13479:SF40">
    <property type="entry name" value="SMALL RIBOSOMAL SUBUNIT PROTEIN BS18M"/>
    <property type="match status" value="1"/>
</dbReference>
<dbReference type="NCBIfam" id="TIGR00165">
    <property type="entry name" value="S18"/>
    <property type="match status" value="1"/>
</dbReference>
<dbReference type="GO" id="GO:0005840">
    <property type="term" value="C:ribosome"/>
    <property type="evidence" value="ECO:0007669"/>
    <property type="project" value="UniProtKB-KW"/>
</dbReference>
<dbReference type="InterPro" id="IPR001648">
    <property type="entry name" value="Ribosomal_bS18"/>
</dbReference>
<keyword evidence="3 4" id="KW-0687">Ribonucleoprotein</keyword>
<evidence type="ECO:0000256" key="3">
    <source>
        <dbReference type="ARBA" id="ARBA00023274"/>
    </source>
</evidence>
<dbReference type="Gene3D" id="4.10.640.10">
    <property type="entry name" value="Ribosomal protein S18"/>
    <property type="match status" value="1"/>
</dbReference>
<gene>
    <name evidence="6" type="ORF">CPEL01642_LOCUS12693</name>
</gene>
<dbReference type="GO" id="GO:0006412">
    <property type="term" value="P:translation"/>
    <property type="evidence" value="ECO:0007669"/>
    <property type="project" value="InterPro"/>
</dbReference>
<reference evidence="6" key="1">
    <citation type="submission" date="2021-01" db="EMBL/GenBank/DDBJ databases">
        <authorList>
            <person name="Corre E."/>
            <person name="Pelletier E."/>
            <person name="Niang G."/>
            <person name="Scheremetjew M."/>
            <person name="Finn R."/>
            <person name="Kale V."/>
            <person name="Holt S."/>
            <person name="Cochrane G."/>
            <person name="Meng A."/>
            <person name="Brown T."/>
            <person name="Cohen L."/>
        </authorList>
    </citation>
    <scope>NUCLEOTIDE SEQUENCE</scope>
    <source>
        <strain evidence="6">PLY182g</strain>
    </source>
</reference>
<dbReference type="Pfam" id="PF01084">
    <property type="entry name" value="Ribosomal_S18"/>
    <property type="match status" value="1"/>
</dbReference>
<comment type="similarity">
    <text evidence="1 4">Belongs to the bacterial ribosomal protein bS18 family.</text>
</comment>
<evidence type="ECO:0000256" key="5">
    <source>
        <dbReference type="SAM" id="MobiDB-lite"/>
    </source>
</evidence>
<evidence type="ECO:0008006" key="7">
    <source>
        <dbReference type="Google" id="ProtNLM"/>
    </source>
</evidence>
<dbReference type="SUPFAM" id="SSF46911">
    <property type="entry name" value="Ribosomal protein S18"/>
    <property type="match status" value="1"/>
</dbReference>
<name>A0A7S0LD58_9EUKA</name>
<dbReference type="GO" id="GO:1990904">
    <property type="term" value="C:ribonucleoprotein complex"/>
    <property type="evidence" value="ECO:0007669"/>
    <property type="project" value="UniProtKB-KW"/>
</dbReference>
<accession>A0A7S0LD58</accession>
<keyword evidence="2 4" id="KW-0689">Ribosomal protein</keyword>
<protein>
    <recommendedName>
        <fullName evidence="7">Ribosomal protein S18</fullName>
    </recommendedName>
</protein>
<feature type="region of interest" description="Disordered" evidence="5">
    <location>
        <begin position="235"/>
        <end position="298"/>
    </location>
</feature>
<evidence type="ECO:0000256" key="1">
    <source>
        <dbReference type="ARBA" id="ARBA00005589"/>
    </source>
</evidence>
<sequence>MTGIFTAFRYAPSRTLVARIGFSPIRTLSSLLGGKSGGWDPNVAVHGKPPPINSSDSTEDVVPARFPVERTSQDATSAADPVSRMRSAFRERYLDRGGGGGGGSGGDVTRAEMVQFQAYVRKRLTEIDRRMPKRPSIRDSAELSFLEQQVVEDHLSKVRKLRDPLRDVPLAHISHTNLPLLCRFVSEGGAILPRKLTGTKARKQRKVAKMIKRAQQLALLPITWKLPKYRHAAFSDDFSKPERPAPPRVADDDFADPPDIRFPGQFEDMRRLDMDLSRLARDTYAEPPPPTPGAVSAS</sequence>
<dbReference type="InterPro" id="IPR036870">
    <property type="entry name" value="Ribosomal_bS18_sf"/>
</dbReference>
<feature type="compositionally biased region" description="Basic and acidic residues" evidence="5">
    <location>
        <begin position="267"/>
        <end position="284"/>
    </location>
</feature>
<dbReference type="HAMAP" id="MF_00270">
    <property type="entry name" value="Ribosomal_bS18"/>
    <property type="match status" value="1"/>
</dbReference>